<reference evidence="7 8" key="1">
    <citation type="submission" date="2012-02" db="EMBL/GenBank/DDBJ databases">
        <title>Whole genome shotgun sequence of Escherichia hermannii NBRC 105704.</title>
        <authorList>
            <person name="Yoshida I."/>
            <person name="Hosoyama A."/>
            <person name="Tsuchikane K."/>
            <person name="Katsumata H."/>
            <person name="Yamazaki S."/>
            <person name="Fujita N."/>
        </authorList>
    </citation>
    <scope>NUCLEOTIDE SEQUENCE [LARGE SCALE GENOMIC DNA]</scope>
    <source>
        <strain evidence="7 8">NBRC 105704</strain>
    </source>
</reference>
<accession>H5V3U5</accession>
<evidence type="ECO:0000256" key="3">
    <source>
        <dbReference type="ARBA" id="ARBA00022729"/>
    </source>
</evidence>
<dbReference type="InterPro" id="IPR050263">
    <property type="entry name" value="Bact_Fimbrial_Adh_Pro"/>
</dbReference>
<feature type="domain" description="Fimbrial-type adhesion" evidence="6">
    <location>
        <begin position="33"/>
        <end position="178"/>
    </location>
</feature>
<dbReference type="PANTHER" id="PTHR33420:SF3">
    <property type="entry name" value="FIMBRIAL SUBUNIT ELFA"/>
    <property type="match status" value="1"/>
</dbReference>
<dbReference type="InterPro" id="IPR008966">
    <property type="entry name" value="Adhesion_dom_sf"/>
</dbReference>
<evidence type="ECO:0000313" key="8">
    <source>
        <dbReference type="Proteomes" id="UP000010297"/>
    </source>
</evidence>
<proteinExistence type="inferred from homology"/>
<gene>
    <name evidence="7" type="ORF">EH105704_08_00310</name>
</gene>
<name>H5V3U5_ATLHE</name>
<dbReference type="Pfam" id="PF00419">
    <property type="entry name" value="Fimbrial"/>
    <property type="match status" value="1"/>
</dbReference>
<dbReference type="GeneID" id="92830745"/>
<dbReference type="eggNOG" id="COG3539">
    <property type="taxonomic scope" value="Bacteria"/>
</dbReference>
<protein>
    <recommendedName>
        <fullName evidence="6">Fimbrial-type adhesion domain-containing protein</fullName>
    </recommendedName>
</protein>
<comment type="caution">
    <text evidence="7">The sequence shown here is derived from an EMBL/GenBank/DDBJ whole genome shotgun (WGS) entry which is preliminary data.</text>
</comment>
<evidence type="ECO:0000256" key="5">
    <source>
        <dbReference type="SAM" id="SignalP"/>
    </source>
</evidence>
<dbReference type="Gene3D" id="2.60.40.1090">
    <property type="entry name" value="Fimbrial-type adhesion domain"/>
    <property type="match status" value="1"/>
</dbReference>
<evidence type="ECO:0000256" key="2">
    <source>
        <dbReference type="ARBA" id="ARBA00006671"/>
    </source>
</evidence>
<dbReference type="GO" id="GO:0009289">
    <property type="term" value="C:pilus"/>
    <property type="evidence" value="ECO:0007669"/>
    <property type="project" value="UniProtKB-SubCell"/>
</dbReference>
<comment type="subcellular location">
    <subcellularLocation>
        <location evidence="1">Fimbrium</location>
    </subcellularLocation>
</comment>
<evidence type="ECO:0000256" key="4">
    <source>
        <dbReference type="ARBA" id="ARBA00023263"/>
    </source>
</evidence>
<evidence type="ECO:0000256" key="1">
    <source>
        <dbReference type="ARBA" id="ARBA00004561"/>
    </source>
</evidence>
<dbReference type="InterPro" id="IPR036937">
    <property type="entry name" value="Adhesion_dom_fimbrial_sf"/>
</dbReference>
<dbReference type="PANTHER" id="PTHR33420">
    <property type="entry name" value="FIMBRIAL SUBUNIT ELFA-RELATED"/>
    <property type="match status" value="1"/>
</dbReference>
<feature type="signal peptide" evidence="5">
    <location>
        <begin position="1"/>
        <end position="25"/>
    </location>
</feature>
<keyword evidence="8" id="KW-1185">Reference proteome</keyword>
<evidence type="ECO:0000313" key="7">
    <source>
        <dbReference type="EMBL" id="GAB52653.1"/>
    </source>
</evidence>
<dbReference type="SUPFAM" id="SSF49401">
    <property type="entry name" value="Bacterial adhesins"/>
    <property type="match status" value="1"/>
</dbReference>
<dbReference type="EMBL" id="BAFF01000008">
    <property type="protein sequence ID" value="GAB52653.1"/>
    <property type="molecule type" value="Genomic_DNA"/>
</dbReference>
<dbReference type="RefSeq" id="WP_002436653.1">
    <property type="nucleotide sequence ID" value="NZ_BAFF01000008.1"/>
</dbReference>
<comment type="similarity">
    <text evidence="2">Belongs to the fimbrial protein family.</text>
</comment>
<dbReference type="InterPro" id="IPR000259">
    <property type="entry name" value="Adhesion_dom_fimbrial"/>
</dbReference>
<keyword evidence="3 5" id="KW-0732">Signal</keyword>
<sequence>MKHLFVKPGMMALLLSTLSGASAWAADTSATLNITGHIAPAAGQCKLYLSENTISLDADLALMDTQDTQTAANPHRIHLRVDGDADCEKAKNDGKIEFRFYSDADTSRGNAIRNTAEGEGAAPGVAIGLYDNNDKLMTVNQSSLPATEPPQTIGLQIVKLMDGTPGAGSVQGTLTIEMNKI</sequence>
<keyword evidence="4" id="KW-0281">Fimbrium</keyword>
<dbReference type="GO" id="GO:0043709">
    <property type="term" value="P:cell adhesion involved in single-species biofilm formation"/>
    <property type="evidence" value="ECO:0007669"/>
    <property type="project" value="TreeGrafter"/>
</dbReference>
<feature type="chain" id="PRO_5003599527" description="Fimbrial-type adhesion domain-containing protein" evidence="5">
    <location>
        <begin position="26"/>
        <end position="181"/>
    </location>
</feature>
<dbReference type="AlphaFoldDB" id="H5V3U5"/>
<evidence type="ECO:0000259" key="6">
    <source>
        <dbReference type="Pfam" id="PF00419"/>
    </source>
</evidence>
<dbReference type="Proteomes" id="UP000010297">
    <property type="component" value="Unassembled WGS sequence"/>
</dbReference>
<organism evidence="7 8">
    <name type="scientific">Atlantibacter hermannii NBRC 105704</name>
    <dbReference type="NCBI Taxonomy" id="1115512"/>
    <lineage>
        <taxon>Bacteria</taxon>
        <taxon>Pseudomonadati</taxon>
        <taxon>Pseudomonadota</taxon>
        <taxon>Gammaproteobacteria</taxon>
        <taxon>Enterobacterales</taxon>
        <taxon>Enterobacteriaceae</taxon>
        <taxon>Atlantibacter</taxon>
    </lineage>
</organism>